<dbReference type="Proteomes" id="UP000054466">
    <property type="component" value="Unassembled WGS sequence"/>
</dbReference>
<keyword evidence="4" id="KW-0804">Transcription</keyword>
<keyword evidence="3" id="KW-0238">DNA-binding</keyword>
<dbReference type="PANTHER" id="PTHR31845:SF21">
    <property type="entry name" value="REGULATORY PROTEIN LEU3"/>
    <property type="match status" value="1"/>
</dbReference>
<keyword evidence="7" id="KW-1185">Reference proteome</keyword>
<evidence type="ECO:0000256" key="2">
    <source>
        <dbReference type="ARBA" id="ARBA00023015"/>
    </source>
</evidence>
<evidence type="ECO:0000256" key="4">
    <source>
        <dbReference type="ARBA" id="ARBA00023163"/>
    </source>
</evidence>
<keyword evidence="5" id="KW-0539">Nucleus</keyword>
<evidence type="ECO:0000313" key="7">
    <source>
        <dbReference type="Proteomes" id="UP000054466"/>
    </source>
</evidence>
<dbReference type="EMBL" id="KN847044">
    <property type="protein sequence ID" value="KIW26155.1"/>
    <property type="molecule type" value="Genomic_DNA"/>
</dbReference>
<dbReference type="OrthoDB" id="3163292at2759"/>
<dbReference type="EMBL" id="KN847044">
    <property type="protein sequence ID" value="KIW26154.1"/>
    <property type="molecule type" value="Genomic_DNA"/>
</dbReference>
<dbReference type="GO" id="GO:0000976">
    <property type="term" value="F:transcription cis-regulatory region binding"/>
    <property type="evidence" value="ECO:0007669"/>
    <property type="project" value="TreeGrafter"/>
</dbReference>
<dbReference type="GO" id="GO:0005634">
    <property type="term" value="C:nucleus"/>
    <property type="evidence" value="ECO:0007669"/>
    <property type="project" value="UniProtKB-SubCell"/>
</dbReference>
<dbReference type="HOGENOM" id="CLU_011455_1_0_1"/>
<name>A0A0D2C6M1_9EURO</name>
<gene>
    <name evidence="6" type="ORF">PV07_09273</name>
</gene>
<dbReference type="PANTHER" id="PTHR31845">
    <property type="entry name" value="FINGER DOMAIN PROTEIN, PUTATIVE-RELATED"/>
    <property type="match status" value="1"/>
</dbReference>
<dbReference type="VEuPathDB" id="FungiDB:PV07_09273"/>
<organism evidence="6 7">
    <name type="scientific">Cladophialophora immunda</name>
    <dbReference type="NCBI Taxonomy" id="569365"/>
    <lineage>
        <taxon>Eukaryota</taxon>
        <taxon>Fungi</taxon>
        <taxon>Dikarya</taxon>
        <taxon>Ascomycota</taxon>
        <taxon>Pezizomycotina</taxon>
        <taxon>Eurotiomycetes</taxon>
        <taxon>Chaetothyriomycetidae</taxon>
        <taxon>Chaetothyriales</taxon>
        <taxon>Herpotrichiellaceae</taxon>
        <taxon>Cladophialophora</taxon>
    </lineage>
</organism>
<evidence type="ECO:0000256" key="5">
    <source>
        <dbReference type="ARBA" id="ARBA00023242"/>
    </source>
</evidence>
<dbReference type="RefSeq" id="XP_016246372.1">
    <property type="nucleotide sequence ID" value="XM_016396516.1"/>
</dbReference>
<dbReference type="GO" id="GO:0000981">
    <property type="term" value="F:DNA-binding transcription factor activity, RNA polymerase II-specific"/>
    <property type="evidence" value="ECO:0007669"/>
    <property type="project" value="TreeGrafter"/>
</dbReference>
<dbReference type="InterPro" id="IPR051089">
    <property type="entry name" value="prtT"/>
</dbReference>
<comment type="subcellular location">
    <subcellularLocation>
        <location evidence="1">Nucleus</location>
    </subcellularLocation>
</comment>
<dbReference type="EMBL" id="KN847044">
    <property type="protein sequence ID" value="KIW26156.1"/>
    <property type="molecule type" value="Genomic_DNA"/>
</dbReference>
<dbReference type="GeneID" id="27348467"/>
<proteinExistence type="predicted"/>
<dbReference type="AlphaFoldDB" id="A0A0D2C6M1"/>
<accession>A0A0D2C6M1</accession>
<evidence type="ECO:0000256" key="3">
    <source>
        <dbReference type="ARBA" id="ARBA00023125"/>
    </source>
</evidence>
<evidence type="ECO:0000256" key="1">
    <source>
        <dbReference type="ARBA" id="ARBA00004123"/>
    </source>
</evidence>
<dbReference type="CDD" id="cd12148">
    <property type="entry name" value="fungal_TF_MHR"/>
    <property type="match status" value="1"/>
</dbReference>
<keyword evidence="2" id="KW-0805">Transcription regulation</keyword>
<sequence length="340" mass="38197">MCLGLNRHGAAVNLTESGTIFTETECQERRRTWAACNILSETVCSRLGHSTPAQTFDWGIDRACESGSSYSNALHPNLRHHLTIQRFCNRVNKLMTGNRLDPNGFPSDGERYSMMNMLENDFGSLELALDNELSNINQLHLQAVKLYLHLFHFFDSCLSEARQAGILRAYNIATSFISTMVAADTASDVLAYTPVYLIQSLSTAAQVIFKVLNSSYHRFVDGDAGSMSFHTATVILRRSSLESNDIGDRAASRLTQLWRAYSIIQEKKQEEPVLQVKNRLGASLMYDFLWQYRDHCGIQANGATIDRISSSTTHSCPPTIVPDPMMNWEGLEDLDLCYNF</sequence>
<evidence type="ECO:0000313" key="6">
    <source>
        <dbReference type="EMBL" id="KIW26155.1"/>
    </source>
</evidence>
<dbReference type="RefSeq" id="XP_016246371.1">
    <property type="nucleotide sequence ID" value="XM_016396515.1"/>
</dbReference>
<dbReference type="RefSeq" id="XP_016246370.1">
    <property type="nucleotide sequence ID" value="XM_016396514.1"/>
</dbReference>
<evidence type="ECO:0008006" key="8">
    <source>
        <dbReference type="Google" id="ProtNLM"/>
    </source>
</evidence>
<protein>
    <recommendedName>
        <fullName evidence="8">Transcription factor domain-containing protein</fullName>
    </recommendedName>
</protein>
<reference evidence="6 7" key="1">
    <citation type="submission" date="2015-01" db="EMBL/GenBank/DDBJ databases">
        <title>The Genome Sequence of Cladophialophora immunda CBS83496.</title>
        <authorList>
            <consortium name="The Broad Institute Genomics Platform"/>
            <person name="Cuomo C."/>
            <person name="de Hoog S."/>
            <person name="Gorbushina A."/>
            <person name="Stielow B."/>
            <person name="Teixiera M."/>
            <person name="Abouelleil A."/>
            <person name="Chapman S.B."/>
            <person name="Priest M."/>
            <person name="Young S.K."/>
            <person name="Wortman J."/>
            <person name="Nusbaum C."/>
            <person name="Birren B."/>
        </authorList>
    </citation>
    <scope>NUCLEOTIDE SEQUENCE [LARGE SCALE GENOMIC DNA]</scope>
    <source>
        <strain evidence="6 7">CBS 83496</strain>
    </source>
</reference>